<dbReference type="AlphaFoldDB" id="D8M385"/>
<organism evidence="2">
    <name type="scientific">Blastocystis hominis</name>
    <dbReference type="NCBI Taxonomy" id="12968"/>
    <lineage>
        <taxon>Eukaryota</taxon>
        <taxon>Sar</taxon>
        <taxon>Stramenopiles</taxon>
        <taxon>Bigyra</taxon>
        <taxon>Opalozoa</taxon>
        <taxon>Opalinata</taxon>
        <taxon>Blastocystidae</taxon>
        <taxon>Blastocystis</taxon>
    </lineage>
</organism>
<reference evidence="2" key="1">
    <citation type="submission" date="2010-02" db="EMBL/GenBank/DDBJ databases">
        <title>Sequencing and annotation of the Blastocystis hominis genome.</title>
        <authorList>
            <person name="Wincker P."/>
        </authorList>
    </citation>
    <scope>NUCLEOTIDE SEQUENCE</scope>
    <source>
        <strain evidence="2">Singapore isolate B</strain>
    </source>
</reference>
<evidence type="ECO:0000256" key="1">
    <source>
        <dbReference type="SAM" id="Phobius"/>
    </source>
</evidence>
<evidence type="ECO:0000313" key="2">
    <source>
        <dbReference type="EMBL" id="CBK22358.2"/>
    </source>
</evidence>
<gene>
    <name evidence="2" type="ORF">GSBLH_T00002486001</name>
</gene>
<keyword evidence="1" id="KW-1133">Transmembrane helix</keyword>
<keyword evidence="3" id="KW-1185">Reference proteome</keyword>
<proteinExistence type="predicted"/>
<dbReference type="EMBL" id="FN668650">
    <property type="protein sequence ID" value="CBK22358.2"/>
    <property type="molecule type" value="Genomic_DNA"/>
</dbReference>
<accession>D8M385</accession>
<feature type="transmembrane region" description="Helical" evidence="1">
    <location>
        <begin position="272"/>
        <end position="292"/>
    </location>
</feature>
<dbReference type="RefSeq" id="XP_012896406.1">
    <property type="nucleotide sequence ID" value="XM_013040952.1"/>
</dbReference>
<dbReference type="InParanoid" id="D8M385"/>
<sequence>MIECEVWVTEHAKEQILKKEEEKGVEFATLLIGVVSNTKPVITDSVSSSHLTSAFLVDCCDSSCVAPILNFESKLACGKRIVGIYTSCGIQEKRIRRILSFLNRSWLVHLRSGFLPPLVLKSDFHTMVNLSIPFPIVYCAIEREAEEDFVDTFCESLRSRLLLKNEYGILSGNAECSGTISFVLKRASFVCDDLVPLSFNLDVCYVDGESVEEVKTGVIERVKDLFHETMTMNYGSGCSLWKNVYSWECSYLQIEPIENLVYEMNDPKRNLLFWKLMLVLFCLLGVYFVFWLQGGRKSW</sequence>
<dbReference type="GeneID" id="24919649"/>
<dbReference type="Proteomes" id="UP000008312">
    <property type="component" value="Unassembled WGS sequence"/>
</dbReference>
<name>D8M385_BLAHO</name>
<evidence type="ECO:0000313" key="3">
    <source>
        <dbReference type="Proteomes" id="UP000008312"/>
    </source>
</evidence>
<keyword evidence="1" id="KW-0472">Membrane</keyword>
<keyword evidence="1" id="KW-0812">Transmembrane</keyword>
<protein>
    <submittedName>
        <fullName evidence="2">Uncharacterized protein</fullName>
    </submittedName>
</protein>